<comment type="caution">
    <text evidence="2">The sequence shown here is derived from an EMBL/GenBank/DDBJ whole genome shotgun (WGS) entry which is preliminary data.</text>
</comment>
<evidence type="ECO:0000256" key="1">
    <source>
        <dbReference type="SAM" id="MobiDB-lite"/>
    </source>
</evidence>
<protein>
    <submittedName>
        <fullName evidence="2">Uncharacterized protein</fullName>
    </submittedName>
</protein>
<reference evidence="2 3" key="1">
    <citation type="journal article" date="2015" name="Genome Biol.">
        <title>Comparative genomics of Steinernema reveals deeply conserved gene regulatory networks.</title>
        <authorList>
            <person name="Dillman A.R."/>
            <person name="Macchietto M."/>
            <person name="Porter C.F."/>
            <person name="Rogers A."/>
            <person name="Williams B."/>
            <person name="Antoshechkin I."/>
            <person name="Lee M.M."/>
            <person name="Goodwin Z."/>
            <person name="Lu X."/>
            <person name="Lewis E.E."/>
            <person name="Goodrich-Blair H."/>
            <person name="Stock S.P."/>
            <person name="Adams B.J."/>
            <person name="Sternberg P.W."/>
            <person name="Mortazavi A."/>
        </authorList>
    </citation>
    <scope>NUCLEOTIDE SEQUENCE [LARGE SCALE GENOMIC DNA]</scope>
    <source>
        <strain evidence="2 3">ALL</strain>
    </source>
</reference>
<evidence type="ECO:0000313" key="3">
    <source>
        <dbReference type="Proteomes" id="UP000298663"/>
    </source>
</evidence>
<accession>A0A4U5N638</accession>
<dbReference type="EMBL" id="AZBU02000005">
    <property type="protein sequence ID" value="TKR77641.1"/>
    <property type="molecule type" value="Genomic_DNA"/>
</dbReference>
<name>A0A4U5N638_STECR</name>
<feature type="compositionally biased region" description="Polar residues" evidence="1">
    <location>
        <begin position="62"/>
        <end position="72"/>
    </location>
</feature>
<dbReference type="OrthoDB" id="10486510at2759"/>
<evidence type="ECO:0000313" key="2">
    <source>
        <dbReference type="EMBL" id="TKR77641.1"/>
    </source>
</evidence>
<keyword evidence="3" id="KW-1185">Reference proteome</keyword>
<dbReference type="AlphaFoldDB" id="A0A4U5N638"/>
<gene>
    <name evidence="2" type="ORF">L596_018574</name>
</gene>
<feature type="region of interest" description="Disordered" evidence="1">
    <location>
        <begin position="62"/>
        <end position="104"/>
    </location>
</feature>
<feature type="compositionally biased region" description="Basic residues" evidence="1">
    <location>
        <begin position="76"/>
        <end position="86"/>
    </location>
</feature>
<dbReference type="Proteomes" id="UP000298663">
    <property type="component" value="Unassembled WGS sequence"/>
</dbReference>
<sequence length="118" mass="13450">MNDTEFGKPHNSEECADIRDFLFQMMEKRIKCVDKPEESEAPEFKDDGIKLLASSNCAICDDNATQNGNAENGESKRKKPKKHKRKVDSDSDSSEDEEKRQRKFESISVDAGFIAKFK</sequence>
<proteinExistence type="predicted"/>
<organism evidence="2 3">
    <name type="scientific">Steinernema carpocapsae</name>
    <name type="common">Entomopathogenic nematode</name>
    <dbReference type="NCBI Taxonomy" id="34508"/>
    <lineage>
        <taxon>Eukaryota</taxon>
        <taxon>Metazoa</taxon>
        <taxon>Ecdysozoa</taxon>
        <taxon>Nematoda</taxon>
        <taxon>Chromadorea</taxon>
        <taxon>Rhabditida</taxon>
        <taxon>Tylenchina</taxon>
        <taxon>Panagrolaimomorpha</taxon>
        <taxon>Strongyloidoidea</taxon>
        <taxon>Steinernematidae</taxon>
        <taxon>Steinernema</taxon>
    </lineage>
</organism>
<reference evidence="2 3" key="2">
    <citation type="journal article" date="2019" name="G3 (Bethesda)">
        <title>Hybrid Assembly of the Genome of the Entomopathogenic Nematode Steinernema carpocapsae Identifies the X-Chromosome.</title>
        <authorList>
            <person name="Serra L."/>
            <person name="Macchietto M."/>
            <person name="Macias-Munoz A."/>
            <person name="McGill C.J."/>
            <person name="Rodriguez I.M."/>
            <person name="Rodriguez B."/>
            <person name="Murad R."/>
            <person name="Mortazavi A."/>
        </authorList>
    </citation>
    <scope>NUCLEOTIDE SEQUENCE [LARGE SCALE GENOMIC DNA]</scope>
    <source>
        <strain evidence="2 3">ALL</strain>
    </source>
</reference>